<comment type="caution">
    <text evidence="3">The sequence shown here is derived from an EMBL/GenBank/DDBJ whole genome shotgun (WGS) entry which is preliminary data.</text>
</comment>
<evidence type="ECO:0000313" key="4">
    <source>
        <dbReference type="Proteomes" id="UP001642501"/>
    </source>
</evidence>
<dbReference type="PROSITE" id="PS00092">
    <property type="entry name" value="N6_MTASE"/>
    <property type="match status" value="1"/>
</dbReference>
<evidence type="ECO:0008006" key="5">
    <source>
        <dbReference type="Google" id="ProtNLM"/>
    </source>
</evidence>
<feature type="region of interest" description="Disordered" evidence="2">
    <location>
        <begin position="36"/>
        <end position="71"/>
    </location>
</feature>
<keyword evidence="4" id="KW-1185">Reference proteome</keyword>
<feature type="region of interest" description="Disordered" evidence="2">
    <location>
        <begin position="178"/>
        <end position="203"/>
    </location>
</feature>
<name>A0ABP0DKR9_9PEZI</name>
<reference evidence="3 4" key="1">
    <citation type="submission" date="2024-01" db="EMBL/GenBank/DDBJ databases">
        <authorList>
            <person name="Allen C."/>
            <person name="Tagirdzhanova G."/>
        </authorList>
    </citation>
    <scope>NUCLEOTIDE SEQUENCE [LARGE SCALE GENOMIC DNA]</scope>
    <source>
        <strain evidence="3 4">CBS 573.63</strain>
    </source>
</reference>
<gene>
    <name evidence="3" type="ORF">SEPCBS57363_003312</name>
</gene>
<dbReference type="Pfam" id="PF05063">
    <property type="entry name" value="MT-A70"/>
    <property type="match status" value="1"/>
</dbReference>
<comment type="similarity">
    <text evidence="1">Belongs to the MT-A70-like family.</text>
</comment>
<protein>
    <recommendedName>
        <fullName evidence="5">MT-A70-domain-containing protein</fullName>
    </recommendedName>
</protein>
<sequence>MSATLPLTSILFESADHTVVVIDIPKSIEEAQEQQAAESTQEKILEDGLRKSRPRRRLVSTPAPTEPFATPLGLLDTSHDAYQSPASQLSELTTMAAVEEALCQLKCANFVGPWCLPRYTLQVPPTRAEPTHLERESGGAFIPPGARFLNGAIANLRDEFVANAPQFDLIVLDPPWPNRSARRRQQGRKSKNGASNEVTGADHGYNTARDMRALSDILKHIPAGSKLTETGFIAVWVTNKPSCEALLTDPKHGVFRAWGVELVATWTWLKVTTSGEPIVSVDSHWRRPWERLLLARRLGSDAAVRGAGKAKALPLNRVIVGVPDVHSRKPHLRLLMSPFLAPTSSGDHIKDMHCGLEVFARNLTAGWWSWGDEVLLFQHPSWWSEDTEENQVDAESNERQLSS</sequence>
<organism evidence="3 4">
    <name type="scientific">Sporothrix epigloea</name>
    <dbReference type="NCBI Taxonomy" id="1892477"/>
    <lineage>
        <taxon>Eukaryota</taxon>
        <taxon>Fungi</taxon>
        <taxon>Dikarya</taxon>
        <taxon>Ascomycota</taxon>
        <taxon>Pezizomycotina</taxon>
        <taxon>Sordariomycetes</taxon>
        <taxon>Sordariomycetidae</taxon>
        <taxon>Ophiostomatales</taxon>
        <taxon>Ophiostomataceae</taxon>
        <taxon>Sporothrix</taxon>
    </lineage>
</organism>
<evidence type="ECO:0000313" key="3">
    <source>
        <dbReference type="EMBL" id="CAK7268868.1"/>
    </source>
</evidence>
<dbReference type="PANTHER" id="PTHR12829:SF4">
    <property type="entry name" value="N(6)-ADENINE-SPECIFIC METHYLTRANSFERASE METTL4"/>
    <property type="match status" value="1"/>
</dbReference>
<dbReference type="PROSITE" id="PS51143">
    <property type="entry name" value="MT_A70"/>
    <property type="match status" value="1"/>
</dbReference>
<dbReference type="InterPro" id="IPR007757">
    <property type="entry name" value="MT-A70-like"/>
</dbReference>
<dbReference type="Gene3D" id="3.40.50.150">
    <property type="entry name" value="Vaccinia Virus protein VP39"/>
    <property type="match status" value="1"/>
</dbReference>
<proteinExistence type="inferred from homology"/>
<dbReference type="InterPro" id="IPR029063">
    <property type="entry name" value="SAM-dependent_MTases_sf"/>
</dbReference>
<evidence type="ECO:0000256" key="2">
    <source>
        <dbReference type="SAM" id="MobiDB-lite"/>
    </source>
</evidence>
<accession>A0ABP0DKR9</accession>
<dbReference type="Proteomes" id="UP001642501">
    <property type="component" value="Unassembled WGS sequence"/>
</dbReference>
<dbReference type="EMBL" id="CAWUOM010000051">
    <property type="protein sequence ID" value="CAK7268868.1"/>
    <property type="molecule type" value="Genomic_DNA"/>
</dbReference>
<dbReference type="InterPro" id="IPR002052">
    <property type="entry name" value="DNA_methylase_N6_adenine_CS"/>
</dbReference>
<dbReference type="PANTHER" id="PTHR12829">
    <property type="entry name" value="N6-ADENOSINE-METHYLTRANSFERASE"/>
    <property type="match status" value="1"/>
</dbReference>
<feature type="compositionally biased region" description="Basic and acidic residues" evidence="2">
    <location>
        <begin position="40"/>
        <end position="50"/>
    </location>
</feature>
<dbReference type="SUPFAM" id="SSF53335">
    <property type="entry name" value="S-adenosyl-L-methionine-dependent methyltransferases"/>
    <property type="match status" value="1"/>
</dbReference>
<evidence type="ECO:0000256" key="1">
    <source>
        <dbReference type="PROSITE-ProRule" id="PRU00489"/>
    </source>
</evidence>
<feature type="compositionally biased region" description="Basic residues" evidence="2">
    <location>
        <begin position="180"/>
        <end position="191"/>
    </location>
</feature>